<proteinExistence type="predicted"/>
<dbReference type="Gene3D" id="3.40.50.1820">
    <property type="entry name" value="alpha/beta hydrolase"/>
    <property type="match status" value="1"/>
</dbReference>
<gene>
    <name evidence="2" type="ORF">GWK08_10600</name>
</gene>
<keyword evidence="3" id="KW-1185">Reference proteome</keyword>
<dbReference type="SUPFAM" id="SSF53474">
    <property type="entry name" value="alpha/beta-Hydrolases"/>
    <property type="match status" value="1"/>
</dbReference>
<feature type="domain" description="Phospholipase/carboxylesterase/thioesterase" evidence="1">
    <location>
        <begin position="23"/>
        <end position="211"/>
    </location>
</feature>
<dbReference type="RefSeq" id="WP_163607109.1">
    <property type="nucleotide sequence ID" value="NZ_JAABOO010000002.1"/>
</dbReference>
<sequence>MDTQEKNIEYSTINTYSTLNQLTEKTKNVWLVCHGMGYLSRYFIRYFNELPAEENYIIAPQAPSKYYQTQEFKHVGASWLTKENTLQETVNVLNYMDAVYKAENIPSSAKLIAFGYSQGVSIICRWLASRRILCDKLILHSGGIPVELKEGDFHFMQEHKIPVSYVYGKGDPYINPERVEKETDKLEKLFPGLYEFVSFEGVHEIKKEIINSLV</sequence>
<dbReference type="AlphaFoldDB" id="A0A6P0UKJ6"/>
<name>A0A6P0UKJ6_9FLAO</name>
<dbReference type="InterPro" id="IPR003140">
    <property type="entry name" value="PLipase/COase/thioEstase"/>
</dbReference>
<comment type="caution">
    <text evidence="2">The sequence shown here is derived from an EMBL/GenBank/DDBJ whole genome shotgun (WGS) entry which is preliminary data.</text>
</comment>
<organism evidence="2 3">
    <name type="scientific">Leptobacterium flavescens</name>
    <dbReference type="NCBI Taxonomy" id="472055"/>
    <lineage>
        <taxon>Bacteria</taxon>
        <taxon>Pseudomonadati</taxon>
        <taxon>Bacteroidota</taxon>
        <taxon>Flavobacteriia</taxon>
        <taxon>Flavobacteriales</taxon>
        <taxon>Flavobacteriaceae</taxon>
        <taxon>Leptobacterium</taxon>
    </lineage>
</organism>
<protein>
    <submittedName>
        <fullName evidence="2">Esterase</fullName>
    </submittedName>
</protein>
<evidence type="ECO:0000313" key="2">
    <source>
        <dbReference type="EMBL" id="NER13891.1"/>
    </source>
</evidence>
<accession>A0A6P0UKJ6</accession>
<dbReference type="Proteomes" id="UP000468581">
    <property type="component" value="Unassembled WGS sequence"/>
</dbReference>
<dbReference type="EMBL" id="JAABOO010000002">
    <property type="protein sequence ID" value="NER13891.1"/>
    <property type="molecule type" value="Genomic_DNA"/>
</dbReference>
<evidence type="ECO:0000313" key="3">
    <source>
        <dbReference type="Proteomes" id="UP000468581"/>
    </source>
</evidence>
<dbReference type="InterPro" id="IPR029058">
    <property type="entry name" value="AB_hydrolase_fold"/>
</dbReference>
<dbReference type="Pfam" id="PF02230">
    <property type="entry name" value="Abhydrolase_2"/>
    <property type="match status" value="1"/>
</dbReference>
<evidence type="ECO:0000259" key="1">
    <source>
        <dbReference type="Pfam" id="PF02230"/>
    </source>
</evidence>
<dbReference type="GO" id="GO:0016787">
    <property type="term" value="F:hydrolase activity"/>
    <property type="evidence" value="ECO:0007669"/>
    <property type="project" value="InterPro"/>
</dbReference>
<reference evidence="2 3" key="1">
    <citation type="submission" date="2020-01" db="EMBL/GenBank/DDBJ databases">
        <title>Leptobacterium flavescens.</title>
        <authorList>
            <person name="Wang G."/>
        </authorList>
    </citation>
    <scope>NUCLEOTIDE SEQUENCE [LARGE SCALE GENOMIC DNA]</scope>
    <source>
        <strain evidence="2 3">KCTC 22160</strain>
    </source>
</reference>